<evidence type="ECO:0000256" key="9">
    <source>
        <dbReference type="HAMAP-Rule" id="MF_01454"/>
    </source>
</evidence>
<evidence type="ECO:0000256" key="3">
    <source>
        <dbReference type="ARBA" id="ARBA00022490"/>
    </source>
</evidence>
<evidence type="ECO:0000256" key="6">
    <source>
        <dbReference type="ARBA" id="ARBA00022801"/>
    </source>
</evidence>
<accession>A0A014M2S0</accession>
<dbReference type="Gene3D" id="2.70.210.12">
    <property type="entry name" value="GTP1/OBG domain"/>
    <property type="match status" value="1"/>
</dbReference>
<dbReference type="Pfam" id="PF01018">
    <property type="entry name" value="GTP1_OBG"/>
    <property type="match status" value="1"/>
</dbReference>
<feature type="binding site" evidence="9">
    <location>
        <begin position="209"/>
        <end position="212"/>
    </location>
    <ligand>
        <name>GTP</name>
        <dbReference type="ChEBI" id="CHEBI:37565"/>
    </ligand>
</feature>
<feature type="binding site" evidence="9">
    <location>
        <begin position="305"/>
        <end position="307"/>
    </location>
    <ligand>
        <name>GTP</name>
        <dbReference type="ChEBI" id="CHEBI:37565"/>
    </ligand>
</feature>
<evidence type="ECO:0000259" key="11">
    <source>
        <dbReference type="PROSITE" id="PS51881"/>
    </source>
</evidence>
<dbReference type="InterPro" id="IPR031167">
    <property type="entry name" value="G_OBG"/>
</dbReference>
<reference evidence="13 14" key="1">
    <citation type="submission" date="2014-03" db="EMBL/GenBank/DDBJ databases">
        <title>Genome sequence of Mycoplasma ovipneumoniae strain 14811.</title>
        <authorList>
            <person name="Sirand-Pugnet P."/>
            <person name="Breton M."/>
            <person name="Dordet-Frisoni E."/>
            <person name="Baranowski E."/>
            <person name="Barre A."/>
            <person name="Couture C."/>
            <person name="Dupuy V."/>
            <person name="Gaurivaud P."/>
            <person name="Jacob D."/>
            <person name="Lemaitre C."/>
            <person name="Manso-Silvan L."/>
            <person name="Nikolski M."/>
            <person name="Nouvel L.-X."/>
            <person name="Poumarat F."/>
            <person name="Tardy F."/>
            <person name="Thebault P."/>
            <person name="Theil S."/>
            <person name="Citti C."/>
            <person name="Thiaucourt F."/>
            <person name="Blanchard A."/>
        </authorList>
    </citation>
    <scope>NUCLEOTIDE SEQUENCE [LARGE SCALE GENOMIC DNA]</scope>
    <source>
        <strain evidence="13 14">14811</strain>
    </source>
</reference>
<evidence type="ECO:0000256" key="4">
    <source>
        <dbReference type="ARBA" id="ARBA00022723"/>
    </source>
</evidence>
<organism evidence="13 14">
    <name type="scientific">Mesomycoplasma ovipneumoniae 14811</name>
    <dbReference type="NCBI Taxonomy" id="1188239"/>
    <lineage>
        <taxon>Bacteria</taxon>
        <taxon>Bacillati</taxon>
        <taxon>Mycoplasmatota</taxon>
        <taxon>Mycoplasmoidales</taxon>
        <taxon>Metamycoplasmataceae</taxon>
        <taxon>Mesomycoplasma</taxon>
    </lineage>
</organism>
<dbReference type="EMBL" id="JFAD01000014">
    <property type="protein sequence ID" value="EXU61223.1"/>
    <property type="molecule type" value="Genomic_DNA"/>
</dbReference>
<feature type="binding site" evidence="9">
    <location>
        <begin position="188"/>
        <end position="192"/>
    </location>
    <ligand>
        <name>GTP</name>
        <dbReference type="ChEBI" id="CHEBI:37565"/>
    </ligand>
</feature>
<keyword evidence="8 9" id="KW-0342">GTP-binding</keyword>
<keyword evidence="4 9" id="KW-0479">Metal-binding</keyword>
<dbReference type="PRINTS" id="PR00326">
    <property type="entry name" value="GTP1OBG"/>
</dbReference>
<gene>
    <name evidence="9" type="primary">obg</name>
    <name evidence="13" type="ORF">MOVI_2660</name>
</gene>
<dbReference type="SUPFAM" id="SSF52540">
    <property type="entry name" value="P-loop containing nucleoside triphosphate hydrolases"/>
    <property type="match status" value="1"/>
</dbReference>
<evidence type="ECO:0000256" key="1">
    <source>
        <dbReference type="ARBA" id="ARBA00001946"/>
    </source>
</evidence>
<dbReference type="HAMAP" id="MF_01454">
    <property type="entry name" value="GTPase_Obg"/>
    <property type="match status" value="1"/>
</dbReference>
<dbReference type="NCBIfam" id="NF008955">
    <property type="entry name" value="PRK12297.1"/>
    <property type="match status" value="1"/>
</dbReference>
<comment type="similarity">
    <text evidence="2 9">Belongs to the TRAFAC class OBG-HflX-like GTPase superfamily. OBG GTPase family.</text>
</comment>
<dbReference type="InterPro" id="IPR015349">
    <property type="entry name" value="OCT_dom"/>
</dbReference>
<keyword evidence="5 9" id="KW-0547">Nucleotide-binding</keyword>
<dbReference type="SUPFAM" id="SSF102741">
    <property type="entry name" value="Obg GTP-binding protein C-terminal domain"/>
    <property type="match status" value="1"/>
</dbReference>
<protein>
    <recommendedName>
        <fullName evidence="9">GTPase Obg</fullName>
        <ecNumber evidence="9">3.6.5.-</ecNumber>
    </recommendedName>
    <alternativeName>
        <fullName evidence="9">GTP-binding protein Obg</fullName>
    </alternativeName>
</protein>
<dbReference type="Pfam" id="PF01926">
    <property type="entry name" value="MMR_HSR1"/>
    <property type="match status" value="1"/>
</dbReference>
<evidence type="ECO:0000313" key="13">
    <source>
        <dbReference type="EMBL" id="EXU61223.1"/>
    </source>
</evidence>
<keyword evidence="7 9" id="KW-0460">Magnesium</keyword>
<dbReference type="PROSITE" id="PS51710">
    <property type="entry name" value="G_OBG"/>
    <property type="match status" value="1"/>
</dbReference>
<evidence type="ECO:0000259" key="10">
    <source>
        <dbReference type="PROSITE" id="PS51710"/>
    </source>
</evidence>
<dbReference type="eggNOG" id="COG0536">
    <property type="taxonomic scope" value="Bacteria"/>
</dbReference>
<evidence type="ECO:0000256" key="8">
    <source>
        <dbReference type="ARBA" id="ARBA00023134"/>
    </source>
</evidence>
<dbReference type="InterPro" id="IPR006169">
    <property type="entry name" value="GTP1_OBG_dom"/>
</dbReference>
<dbReference type="PANTHER" id="PTHR11702:SF31">
    <property type="entry name" value="MITOCHONDRIAL RIBOSOME-ASSOCIATED GTPASE 2"/>
    <property type="match status" value="1"/>
</dbReference>
<dbReference type="InterPro" id="IPR045086">
    <property type="entry name" value="OBG_GTPase"/>
</dbReference>
<dbReference type="InterPro" id="IPR006073">
    <property type="entry name" value="GTP-bd"/>
</dbReference>
<dbReference type="InterPro" id="IPR014100">
    <property type="entry name" value="GTP-bd_Obg/CgtA"/>
</dbReference>
<evidence type="ECO:0000313" key="14">
    <source>
        <dbReference type="Proteomes" id="UP000020977"/>
    </source>
</evidence>
<dbReference type="Pfam" id="PF09269">
    <property type="entry name" value="DUF1967"/>
    <property type="match status" value="1"/>
</dbReference>
<sequence>MRFIDQVSIEIQAGRGGDGVISFRREAHVDKGGPDGGDGGNGGSIYFIGDSGLNSLFPFYQTKKIFGNNGENGRSKNRTGANGKDIFVKVPLGTQVFSKNTLICDVVTQKKYLIARGGKGGQGNSRFKNSRNKAPRISENGEEGQKLILQLELKVMADIGLVGKPNAGKSTLLSLISNSKPKIANYEFTTIVPQLGMVKSYNDSFVVADLPGLISGASLGKGMGIVFLKHIERCRAIAHVIDFGSQEKNPIDDFKSINAELANFSQKLLKLNQIIIANKSDLPSFKKNFELFQQEFPEIPVIEASLISNNSAEIQTIKRKMFELILQANQAKNIEQTEEKEDFVEYNLEAPFLITNKFPGFYEVTGELIKKIVNKIPLNSQENIFRFNSKIKNIGLWNELLKLGIKSGDTVKIYNFEFQWS</sequence>
<feature type="binding site" evidence="9">
    <location>
        <begin position="278"/>
        <end position="281"/>
    </location>
    <ligand>
        <name>GTP</name>
        <dbReference type="ChEBI" id="CHEBI:37565"/>
    </ligand>
</feature>
<dbReference type="EC" id="3.6.5.-" evidence="9"/>
<dbReference type="STRING" id="1188239.MOVI_2660"/>
<dbReference type="GO" id="GO:0000287">
    <property type="term" value="F:magnesium ion binding"/>
    <property type="evidence" value="ECO:0007669"/>
    <property type="project" value="InterPro"/>
</dbReference>
<comment type="caution">
    <text evidence="13">The sequence shown here is derived from an EMBL/GenBank/DDBJ whole genome shotgun (WGS) entry which is preliminary data.</text>
</comment>
<dbReference type="Gene3D" id="3.40.50.300">
    <property type="entry name" value="P-loop containing nucleotide triphosphate hydrolases"/>
    <property type="match status" value="1"/>
</dbReference>
<dbReference type="FunFam" id="2.70.210.12:FF:000001">
    <property type="entry name" value="GTPase Obg"/>
    <property type="match status" value="1"/>
</dbReference>
<comment type="subunit">
    <text evidence="9">Monomer.</text>
</comment>
<dbReference type="PANTHER" id="PTHR11702">
    <property type="entry name" value="DEVELOPMENTALLY REGULATED GTP-BINDING PROTEIN-RELATED"/>
    <property type="match status" value="1"/>
</dbReference>
<keyword evidence="6 9" id="KW-0378">Hydrolase</keyword>
<proteinExistence type="inferred from homology"/>
<dbReference type="SUPFAM" id="SSF82051">
    <property type="entry name" value="Obg GTP-binding protein N-terminal domain"/>
    <property type="match status" value="1"/>
</dbReference>
<feature type="domain" description="OCT" evidence="11">
    <location>
        <begin position="335"/>
        <end position="421"/>
    </location>
</feature>
<dbReference type="InterPro" id="IPR036346">
    <property type="entry name" value="GTP-bd_prot_GTP1/OBG_C_sf"/>
</dbReference>
<comment type="cofactor">
    <cofactor evidence="1 9">
        <name>Mg(2+)</name>
        <dbReference type="ChEBI" id="CHEBI:18420"/>
    </cofactor>
</comment>
<dbReference type="Gene3D" id="3.30.300.350">
    <property type="entry name" value="GTP-binding protein OBG, C-terminal domain"/>
    <property type="match status" value="1"/>
</dbReference>
<comment type="function">
    <text evidence="9">An essential GTPase which binds GTP, GDP and possibly (p)ppGpp with moderate affinity, with high nucleotide exchange rates and a fairly low GTP hydrolysis rate. Plays a role in control of the cell cycle, stress response, ribosome biogenesis and in those bacteria that undergo differentiation, in morphogenesis control.</text>
</comment>
<name>A0A014M2S0_9BACT</name>
<feature type="domain" description="Obg" evidence="12">
    <location>
        <begin position="1"/>
        <end position="156"/>
    </location>
</feature>
<feature type="domain" description="OBG-type G" evidence="10">
    <location>
        <begin position="157"/>
        <end position="330"/>
    </location>
</feature>
<dbReference type="InterPro" id="IPR027417">
    <property type="entry name" value="P-loop_NTPase"/>
</dbReference>
<dbReference type="PROSITE" id="PS51883">
    <property type="entry name" value="OBG"/>
    <property type="match status" value="1"/>
</dbReference>
<dbReference type="NCBIfam" id="TIGR02729">
    <property type="entry name" value="Obg_CgtA"/>
    <property type="match status" value="1"/>
</dbReference>
<dbReference type="CDD" id="cd01898">
    <property type="entry name" value="Obg"/>
    <property type="match status" value="1"/>
</dbReference>
<evidence type="ECO:0000256" key="5">
    <source>
        <dbReference type="ARBA" id="ARBA00022741"/>
    </source>
</evidence>
<dbReference type="NCBIfam" id="TIGR03595">
    <property type="entry name" value="Obg_CgtA_exten"/>
    <property type="match status" value="1"/>
</dbReference>
<evidence type="ECO:0000256" key="7">
    <source>
        <dbReference type="ARBA" id="ARBA00022842"/>
    </source>
</evidence>
<keyword evidence="3 9" id="KW-0963">Cytoplasm</keyword>
<dbReference type="InterPro" id="IPR036726">
    <property type="entry name" value="GTP1_OBG_dom_sf"/>
</dbReference>
<dbReference type="GO" id="GO:0042254">
    <property type="term" value="P:ribosome biogenesis"/>
    <property type="evidence" value="ECO:0007669"/>
    <property type="project" value="UniProtKB-UniRule"/>
</dbReference>
<evidence type="ECO:0000259" key="12">
    <source>
        <dbReference type="PROSITE" id="PS51883"/>
    </source>
</evidence>
<dbReference type="Proteomes" id="UP000020977">
    <property type="component" value="Unassembled WGS sequence"/>
</dbReference>
<dbReference type="PROSITE" id="PS51881">
    <property type="entry name" value="OCT"/>
    <property type="match status" value="1"/>
</dbReference>
<dbReference type="AlphaFoldDB" id="A0A014M2S0"/>
<dbReference type="GO" id="GO:0003924">
    <property type="term" value="F:GTPase activity"/>
    <property type="evidence" value="ECO:0007669"/>
    <property type="project" value="UniProtKB-UniRule"/>
</dbReference>
<evidence type="ECO:0000256" key="2">
    <source>
        <dbReference type="ARBA" id="ARBA00007699"/>
    </source>
</evidence>
<dbReference type="PIRSF" id="PIRSF002401">
    <property type="entry name" value="GTP_bd_Obg/CgtA"/>
    <property type="match status" value="1"/>
</dbReference>
<comment type="subcellular location">
    <subcellularLocation>
        <location evidence="9">Cytoplasm</location>
    </subcellularLocation>
</comment>
<feature type="binding site" evidence="9">
    <location>
        <begin position="163"/>
        <end position="170"/>
    </location>
    <ligand>
        <name>GTP</name>
        <dbReference type="ChEBI" id="CHEBI:37565"/>
    </ligand>
</feature>
<dbReference type="GO" id="GO:0005525">
    <property type="term" value="F:GTP binding"/>
    <property type="evidence" value="ECO:0007669"/>
    <property type="project" value="UniProtKB-UniRule"/>
</dbReference>
<feature type="binding site" evidence="9">
    <location>
        <position position="170"/>
    </location>
    <ligand>
        <name>Mg(2+)</name>
        <dbReference type="ChEBI" id="CHEBI:18420"/>
    </ligand>
</feature>
<dbReference type="RefSeq" id="WP_044284110.1">
    <property type="nucleotide sequence ID" value="NZ_JFAD01000014.1"/>
</dbReference>
<feature type="binding site" evidence="9">
    <location>
        <position position="190"/>
    </location>
    <ligand>
        <name>Mg(2+)</name>
        <dbReference type="ChEBI" id="CHEBI:18420"/>
    </ligand>
</feature>
<dbReference type="GO" id="GO:0005737">
    <property type="term" value="C:cytoplasm"/>
    <property type="evidence" value="ECO:0007669"/>
    <property type="project" value="UniProtKB-SubCell"/>
</dbReference>
<dbReference type="NCBIfam" id="NF008956">
    <property type="entry name" value="PRK12299.1"/>
    <property type="match status" value="1"/>
</dbReference>